<accession>A0A9W9YX08</accession>
<dbReference type="Proteomes" id="UP001163046">
    <property type="component" value="Unassembled WGS sequence"/>
</dbReference>
<comment type="caution">
    <text evidence="1">The sequence shown here is derived from an EMBL/GenBank/DDBJ whole genome shotgun (WGS) entry which is preliminary data.</text>
</comment>
<protein>
    <submittedName>
        <fullName evidence="1">Uncharacterized protein</fullName>
    </submittedName>
</protein>
<reference evidence="1" key="1">
    <citation type="submission" date="2023-01" db="EMBL/GenBank/DDBJ databases">
        <title>Genome assembly of the deep-sea coral Lophelia pertusa.</title>
        <authorList>
            <person name="Herrera S."/>
            <person name="Cordes E."/>
        </authorList>
    </citation>
    <scope>NUCLEOTIDE SEQUENCE</scope>
    <source>
        <strain evidence="1">USNM1676648</strain>
        <tissue evidence="1">Polyp</tissue>
    </source>
</reference>
<gene>
    <name evidence="1" type="ORF">OS493_028220</name>
</gene>
<keyword evidence="2" id="KW-1185">Reference proteome</keyword>
<dbReference type="EMBL" id="MU826852">
    <property type="protein sequence ID" value="KAJ7371057.1"/>
    <property type="molecule type" value="Genomic_DNA"/>
</dbReference>
<dbReference type="AlphaFoldDB" id="A0A9W9YX08"/>
<evidence type="ECO:0000313" key="2">
    <source>
        <dbReference type="Proteomes" id="UP001163046"/>
    </source>
</evidence>
<evidence type="ECO:0000313" key="1">
    <source>
        <dbReference type="EMBL" id="KAJ7371057.1"/>
    </source>
</evidence>
<name>A0A9W9YX08_9CNID</name>
<sequence>MGTKFVCLAGEEFAVIQLSVKQVAIQYMVPAMLLENAYVILNQAGEGNYATSVSYILAVYMELVVSRGSATVSLSGADGFVIQVQRASNLWFIYCQEM</sequence>
<proteinExistence type="predicted"/>
<organism evidence="1 2">
    <name type="scientific">Desmophyllum pertusum</name>
    <dbReference type="NCBI Taxonomy" id="174260"/>
    <lineage>
        <taxon>Eukaryota</taxon>
        <taxon>Metazoa</taxon>
        <taxon>Cnidaria</taxon>
        <taxon>Anthozoa</taxon>
        <taxon>Hexacorallia</taxon>
        <taxon>Scleractinia</taxon>
        <taxon>Caryophylliina</taxon>
        <taxon>Caryophylliidae</taxon>
        <taxon>Desmophyllum</taxon>
    </lineage>
</organism>